<evidence type="ECO:0000313" key="3">
    <source>
        <dbReference type="EMBL" id="RJF75619.1"/>
    </source>
</evidence>
<reference evidence="3 4" key="1">
    <citation type="submission" date="2018-09" db="EMBL/GenBank/DDBJ databases">
        <authorList>
            <person name="Zhu H."/>
        </authorList>
    </citation>
    <scope>NUCLEOTIDE SEQUENCE [LARGE SCALE GENOMIC DNA]</scope>
    <source>
        <strain evidence="3 4">K2S05-167</strain>
    </source>
</reference>
<feature type="domain" description="WCX" evidence="2">
    <location>
        <begin position="235"/>
        <end position="306"/>
    </location>
</feature>
<dbReference type="InterPro" id="IPR057727">
    <property type="entry name" value="WCX_dom"/>
</dbReference>
<name>A0A418VHK2_9DEIO</name>
<accession>A0A418VHK2</accession>
<sequence>MSAPATKAQRVRAILELLARAECNPREVTQRLQLPVNKLRSVQRDLEELLVEGEIERLHSGKYRVPPRAALFNPVEALAVYSAARMLYHHASEYNEHYLSALEKLTTQLPPPARRVAVLANEAYRKRPNAATSRTFEMVAQAWLQGRVLKCDYQSLSKKTPSRMELVIYFIELGARNRESYAIGVNRLKGGAEPFVYRLSRMKNAALLDEECHIPQDFHPLKYLSNAWGVMTGQPTRVELHFTPEVKERVAETHFTPDAQVRVLNSGHTRVVFTVGGWLELVHWVLGWGGEVEVIEPEELRQAVMQGHQRGAGVYADMEQSAP</sequence>
<dbReference type="Proteomes" id="UP000286287">
    <property type="component" value="Unassembled WGS sequence"/>
</dbReference>
<proteinExistence type="predicted"/>
<dbReference type="PANTHER" id="PTHR34580:SF1">
    <property type="entry name" value="PROTEIN PAFC"/>
    <property type="match status" value="1"/>
</dbReference>
<evidence type="ECO:0000313" key="4">
    <source>
        <dbReference type="Proteomes" id="UP000286287"/>
    </source>
</evidence>
<comment type="caution">
    <text evidence="3">The sequence shown here is derived from an EMBL/GenBank/DDBJ whole genome shotgun (WGS) entry which is preliminary data.</text>
</comment>
<evidence type="ECO:0000259" key="2">
    <source>
        <dbReference type="Pfam" id="PF25583"/>
    </source>
</evidence>
<dbReference type="EMBL" id="QYUJ01000004">
    <property type="protein sequence ID" value="RJF75619.1"/>
    <property type="molecule type" value="Genomic_DNA"/>
</dbReference>
<dbReference type="PANTHER" id="PTHR34580">
    <property type="match status" value="1"/>
</dbReference>
<dbReference type="RefSeq" id="WP_119760121.1">
    <property type="nucleotide sequence ID" value="NZ_QYUJ01000004.1"/>
</dbReference>
<dbReference type="OrthoDB" id="9772503at2"/>
<dbReference type="Pfam" id="PF25583">
    <property type="entry name" value="WCX"/>
    <property type="match status" value="1"/>
</dbReference>
<evidence type="ECO:0000259" key="1">
    <source>
        <dbReference type="Pfam" id="PF13280"/>
    </source>
</evidence>
<dbReference type="InterPro" id="IPR026881">
    <property type="entry name" value="WYL_dom"/>
</dbReference>
<dbReference type="Pfam" id="PF13280">
    <property type="entry name" value="WYL"/>
    <property type="match status" value="1"/>
</dbReference>
<protein>
    <submittedName>
        <fullName evidence="3">WYL domain-containing transcriptional regulator</fullName>
    </submittedName>
</protein>
<gene>
    <name evidence="3" type="ORF">D3875_00790</name>
</gene>
<keyword evidence="4" id="KW-1185">Reference proteome</keyword>
<organism evidence="3 4">
    <name type="scientific">Deinococcus cavernae</name>
    <dbReference type="NCBI Taxonomy" id="2320857"/>
    <lineage>
        <taxon>Bacteria</taxon>
        <taxon>Thermotogati</taxon>
        <taxon>Deinococcota</taxon>
        <taxon>Deinococci</taxon>
        <taxon>Deinococcales</taxon>
        <taxon>Deinococcaceae</taxon>
        <taxon>Deinococcus</taxon>
    </lineage>
</organism>
<dbReference type="AlphaFoldDB" id="A0A418VHK2"/>
<feature type="domain" description="WYL" evidence="1">
    <location>
        <begin position="135"/>
        <end position="206"/>
    </location>
</feature>
<dbReference type="InterPro" id="IPR051534">
    <property type="entry name" value="CBASS_pafABC_assoc_protein"/>
</dbReference>